<dbReference type="OrthoDB" id="36362at2157"/>
<evidence type="ECO:0000259" key="3">
    <source>
        <dbReference type="Pfam" id="PF19291"/>
    </source>
</evidence>
<name>A0A2U9IDV2_9CREN</name>
<dbReference type="GO" id="GO:0004553">
    <property type="term" value="F:hydrolase activity, hydrolyzing O-glycosyl compounds"/>
    <property type="evidence" value="ECO:0007669"/>
    <property type="project" value="TreeGrafter"/>
</dbReference>
<dbReference type="Pfam" id="PF00723">
    <property type="entry name" value="Glyco_hydro_15"/>
    <property type="match status" value="1"/>
</dbReference>
<feature type="domain" description="GH15-like" evidence="2">
    <location>
        <begin position="206"/>
        <end position="562"/>
    </location>
</feature>
<dbReference type="GeneID" id="36831625"/>
<sequence length="571" mass="65316">MKPLGFISNGISSALIDSGSIVWLPFPRFDSPSVFGKLLDIEGGEFSIFPLEEFSASISYLAPNVLSTKFHTKLGNAEVIDIMPLGENSIIRNIKTDIPLIMKIKPAFYYGLYRAIVKDEKDGTRFLNPKSRECLALFVENSKRIGIYEWEILPKSSIVYLAYSPDYLYGPFHKGKELKRDLERSFNFTLNHWKNKINDKNNDELRKIYYTSIGVLLGLMYSPTGAPVAAPTTSLPEAVGLSRNWDYRFAWVRDSAMIAEGLLYAGYVIEARRIINFILGLVNFTTKPLVHPLYTVDGGDPPPEIEIPWLSGFMDSHPVRIGNGAAAQIQLDIEGFLLDVIYKYYLKTEDKVFLEENWEKINYIADWISKNWKLRDAGMWEERGKTMHYTHSKVMMWVALDRAEKISNEIGKNVNWSEKDKLKEWIFSNCIKDESFVKTSETTDVDANLLTLPLYDFIDVKDKIFLNTLKRIENELYINGYVKRYSKDFLGQAMHPFTLAGIWLSRIYIRLGRTNEAIGLIKNAYLPSNGLYLAGEHIDITKKEYTGNYPQAFVHAQTILAINELDNSKIG</sequence>
<reference evidence="4 5" key="1">
    <citation type="submission" date="2018-05" db="EMBL/GenBank/DDBJ databases">
        <title>Complete Genome Sequences of Extremely Thermoacidophilic, Metal-Mobilizing Type-Strain Members of the Archaeal Family Sulfolobaceae: Acidianus brierleyi DSM-1651T, Acidianus sulfidivorans DSM-18786T, Metallosphaera hakonensis DSM-7519T, and Metallosphaera prunae DSM-10039T.</title>
        <authorList>
            <person name="Counts J.A."/>
            <person name="Kelly R.M."/>
        </authorList>
    </citation>
    <scope>NUCLEOTIDE SEQUENCE [LARGE SCALE GENOMIC DNA]</scope>
    <source>
        <strain evidence="4 5">DSM 1651</strain>
    </source>
</reference>
<dbReference type="InterPro" id="IPR008928">
    <property type="entry name" value="6-hairpin_glycosidase_sf"/>
</dbReference>
<dbReference type="PANTHER" id="PTHR31616">
    <property type="entry name" value="TREHALASE"/>
    <property type="match status" value="1"/>
</dbReference>
<dbReference type="SUPFAM" id="SSF48208">
    <property type="entry name" value="Six-hairpin glycosidases"/>
    <property type="match status" value="1"/>
</dbReference>
<gene>
    <name evidence="4" type="ORF">DFR85_05675</name>
</gene>
<protein>
    <submittedName>
        <fullName evidence="4">Glycoside hydrolase family 15 protein</fullName>
    </submittedName>
</protein>
<dbReference type="Proteomes" id="UP000248044">
    <property type="component" value="Chromosome"/>
</dbReference>
<dbReference type="RefSeq" id="WP_110270037.1">
    <property type="nucleotide sequence ID" value="NZ_CP029289.2"/>
</dbReference>
<organism evidence="4 5">
    <name type="scientific">Acidianus brierleyi</name>
    <dbReference type="NCBI Taxonomy" id="41673"/>
    <lineage>
        <taxon>Archaea</taxon>
        <taxon>Thermoproteota</taxon>
        <taxon>Thermoprotei</taxon>
        <taxon>Sulfolobales</taxon>
        <taxon>Sulfolobaceae</taxon>
        <taxon>Acidianus</taxon>
    </lineage>
</organism>
<dbReference type="Gene3D" id="1.50.10.10">
    <property type="match status" value="1"/>
</dbReference>
<dbReference type="PANTHER" id="PTHR31616:SF0">
    <property type="entry name" value="GLUCAN 1,4-ALPHA-GLUCOSIDASE"/>
    <property type="match status" value="1"/>
</dbReference>
<evidence type="ECO:0000313" key="4">
    <source>
        <dbReference type="EMBL" id="AWR94156.1"/>
    </source>
</evidence>
<keyword evidence="4" id="KW-0378">Hydrolase</keyword>
<evidence type="ECO:0000313" key="5">
    <source>
        <dbReference type="Proteomes" id="UP000248044"/>
    </source>
</evidence>
<evidence type="ECO:0000259" key="2">
    <source>
        <dbReference type="Pfam" id="PF00723"/>
    </source>
</evidence>
<dbReference type="InterPro" id="IPR011613">
    <property type="entry name" value="GH15-like"/>
</dbReference>
<evidence type="ECO:0000256" key="1">
    <source>
        <dbReference type="ARBA" id="ARBA00006188"/>
    </source>
</evidence>
<proteinExistence type="inferred from homology"/>
<keyword evidence="5" id="KW-1185">Reference proteome</keyword>
<feature type="domain" description="Trehalase-like N-terminal" evidence="3">
    <location>
        <begin position="5"/>
        <end position="127"/>
    </location>
</feature>
<dbReference type="InterPro" id="IPR053494">
    <property type="entry name" value="GH15_Enzymes"/>
</dbReference>
<dbReference type="Pfam" id="PF19291">
    <property type="entry name" value="TREH_N"/>
    <property type="match status" value="1"/>
</dbReference>
<dbReference type="KEGG" id="abri:DFR85_05675"/>
<dbReference type="GO" id="GO:0005975">
    <property type="term" value="P:carbohydrate metabolic process"/>
    <property type="evidence" value="ECO:0007669"/>
    <property type="project" value="InterPro"/>
</dbReference>
<dbReference type="InterPro" id="IPR012341">
    <property type="entry name" value="6hp_glycosidase-like_sf"/>
</dbReference>
<dbReference type="InterPro" id="IPR045582">
    <property type="entry name" value="Trehalase-like_N"/>
</dbReference>
<comment type="similarity">
    <text evidence="1">Belongs to the glycosyl hydrolase 15 family.</text>
</comment>
<dbReference type="AlphaFoldDB" id="A0A2U9IDV2"/>
<dbReference type="EMBL" id="CP029289">
    <property type="protein sequence ID" value="AWR94156.1"/>
    <property type="molecule type" value="Genomic_DNA"/>
</dbReference>
<dbReference type="NCBIfam" id="NF041084">
    <property type="entry name" value="trehalase_H1_Arch"/>
    <property type="match status" value="1"/>
</dbReference>
<accession>A0A2U9IDV2</accession>